<dbReference type="AlphaFoldDB" id="A0AAD5VAG7"/>
<evidence type="ECO:0000313" key="2">
    <source>
        <dbReference type="Proteomes" id="UP001212997"/>
    </source>
</evidence>
<dbReference type="EMBL" id="JANAWD010000029">
    <property type="protein sequence ID" value="KAJ3490355.1"/>
    <property type="molecule type" value="Genomic_DNA"/>
</dbReference>
<name>A0AAD5VAG7_9APHY</name>
<reference evidence="1" key="1">
    <citation type="submission" date="2022-07" db="EMBL/GenBank/DDBJ databases">
        <title>Genome Sequence of Physisporinus lineatus.</title>
        <authorList>
            <person name="Buettner E."/>
        </authorList>
    </citation>
    <scope>NUCLEOTIDE SEQUENCE</scope>
    <source>
        <strain evidence="1">VT162</strain>
    </source>
</reference>
<proteinExistence type="predicted"/>
<comment type="caution">
    <text evidence="1">The sequence shown here is derived from an EMBL/GenBank/DDBJ whole genome shotgun (WGS) entry which is preliminary data.</text>
</comment>
<dbReference type="Proteomes" id="UP001212997">
    <property type="component" value="Unassembled WGS sequence"/>
</dbReference>
<evidence type="ECO:0008006" key="3">
    <source>
        <dbReference type="Google" id="ProtNLM"/>
    </source>
</evidence>
<accession>A0AAD5VAG7</accession>
<dbReference type="Gene3D" id="3.30.70.100">
    <property type="match status" value="1"/>
</dbReference>
<protein>
    <recommendedName>
        <fullName evidence="3">ABM domain-containing protein</fullName>
    </recommendedName>
</protein>
<sequence>MGTTCIEVSQIKVNDAYKADPGIIKPALGILSKVDGIISAFQGLDLENPENLYFLQAWKDIKYHHDFQADESIYSRLLSEVGRFTSGYQLFHVMFIEDPFEIFSSPLTELTSWKLAEGVDAGTFTMHLKNFIMEIRKRHAQSGAFGQAVEDRQVFVMVIGWDSLESALRDPLIEQPISELSELAVLERRAFQLESFKS</sequence>
<evidence type="ECO:0000313" key="1">
    <source>
        <dbReference type="EMBL" id="KAJ3490355.1"/>
    </source>
</evidence>
<gene>
    <name evidence="1" type="ORF">NLI96_g1474</name>
</gene>
<keyword evidence="2" id="KW-1185">Reference proteome</keyword>
<organism evidence="1 2">
    <name type="scientific">Meripilus lineatus</name>
    <dbReference type="NCBI Taxonomy" id="2056292"/>
    <lineage>
        <taxon>Eukaryota</taxon>
        <taxon>Fungi</taxon>
        <taxon>Dikarya</taxon>
        <taxon>Basidiomycota</taxon>
        <taxon>Agaricomycotina</taxon>
        <taxon>Agaricomycetes</taxon>
        <taxon>Polyporales</taxon>
        <taxon>Meripilaceae</taxon>
        <taxon>Meripilus</taxon>
    </lineage>
</organism>